<protein>
    <submittedName>
        <fullName evidence="2">Molecular chaperone</fullName>
    </submittedName>
</protein>
<keyword evidence="3" id="KW-1185">Reference proteome</keyword>
<name>D8TVG8_VOLCA</name>
<dbReference type="GO" id="GO:0042026">
    <property type="term" value="P:protein refolding"/>
    <property type="evidence" value="ECO:0007669"/>
    <property type="project" value="TreeGrafter"/>
</dbReference>
<evidence type="ECO:0000259" key="1">
    <source>
        <dbReference type="PROSITE" id="PS50076"/>
    </source>
</evidence>
<dbReference type="InterPro" id="IPR018253">
    <property type="entry name" value="DnaJ_domain_CS"/>
</dbReference>
<dbReference type="PROSITE" id="PS00636">
    <property type="entry name" value="DNAJ_1"/>
    <property type="match status" value="1"/>
</dbReference>
<evidence type="ECO:0000313" key="3">
    <source>
        <dbReference type="Proteomes" id="UP000001058"/>
    </source>
</evidence>
<dbReference type="PROSITE" id="PS50076">
    <property type="entry name" value="DNAJ_2"/>
    <property type="match status" value="1"/>
</dbReference>
<evidence type="ECO:0000313" key="2">
    <source>
        <dbReference type="EMBL" id="EFJ48455.1"/>
    </source>
</evidence>
<dbReference type="GO" id="GO:0051082">
    <property type="term" value="F:unfolded protein binding"/>
    <property type="evidence" value="ECO:0007669"/>
    <property type="project" value="TreeGrafter"/>
</dbReference>
<dbReference type="AlphaFoldDB" id="D8TVG8"/>
<dbReference type="InParanoid" id="D8TVG8"/>
<dbReference type="KEGG" id="vcn:VOLCADRAFT_117501"/>
<dbReference type="PRINTS" id="PR00625">
    <property type="entry name" value="JDOMAIN"/>
</dbReference>
<proteinExistence type="predicted"/>
<reference evidence="2 3" key="1">
    <citation type="journal article" date="2010" name="Science">
        <title>Genomic analysis of organismal complexity in the multicellular green alga Volvox carteri.</title>
        <authorList>
            <person name="Prochnik S.E."/>
            <person name="Umen J."/>
            <person name="Nedelcu A.M."/>
            <person name="Hallmann A."/>
            <person name="Miller S.M."/>
            <person name="Nishii I."/>
            <person name="Ferris P."/>
            <person name="Kuo A."/>
            <person name="Mitros T."/>
            <person name="Fritz-Laylin L.K."/>
            <person name="Hellsten U."/>
            <person name="Chapman J."/>
            <person name="Simakov O."/>
            <person name="Rensing S.A."/>
            <person name="Terry A."/>
            <person name="Pangilinan J."/>
            <person name="Kapitonov V."/>
            <person name="Jurka J."/>
            <person name="Salamov A."/>
            <person name="Shapiro H."/>
            <person name="Schmutz J."/>
            <person name="Grimwood J."/>
            <person name="Lindquist E."/>
            <person name="Lucas S."/>
            <person name="Grigoriev I.V."/>
            <person name="Schmitt R."/>
            <person name="Kirk D."/>
            <person name="Rokhsar D.S."/>
        </authorList>
    </citation>
    <scope>NUCLEOTIDE SEQUENCE [LARGE SCALE GENOMIC DNA]</scope>
    <source>
        <strain evidence="3">f. Nagariensis / Eve</strain>
    </source>
</reference>
<dbReference type="PANTHER" id="PTHR43096">
    <property type="entry name" value="DNAJ HOMOLOG 1, MITOCHONDRIAL-RELATED"/>
    <property type="match status" value="1"/>
</dbReference>
<accession>D8TVG8</accession>
<dbReference type="GO" id="GO:0005737">
    <property type="term" value="C:cytoplasm"/>
    <property type="evidence" value="ECO:0007669"/>
    <property type="project" value="TreeGrafter"/>
</dbReference>
<dbReference type="InterPro" id="IPR001623">
    <property type="entry name" value="DnaJ_domain"/>
</dbReference>
<gene>
    <name evidence="2" type="primary">dnj37</name>
    <name evidence="2" type="ORF">VOLCADRAFT_117501</name>
</gene>
<dbReference type="SMART" id="SM00271">
    <property type="entry name" value="DnaJ"/>
    <property type="match status" value="1"/>
</dbReference>
<dbReference type="SUPFAM" id="SSF46565">
    <property type="entry name" value="Chaperone J-domain"/>
    <property type="match status" value="1"/>
</dbReference>
<dbReference type="Proteomes" id="UP000001058">
    <property type="component" value="Unassembled WGS sequence"/>
</dbReference>
<dbReference type="STRING" id="3068.D8TVG8"/>
<sequence>MPSRRSLSLVSPCPYRVLGVKYDANEEDIKAAFRVKAKQFHPDATKDPTIDFKEILRAYERLSDPEERAKYDKMILPRSTREALLHLNARSVQRHGISVYRATSRPSSAERRQLLTTLLDLMSQVKKCTKRVEREVVGKDPTRYGCTSSGSIQRVSVSEADCGEHECCGPWFLYTD</sequence>
<dbReference type="CDD" id="cd06257">
    <property type="entry name" value="DnaJ"/>
    <property type="match status" value="1"/>
</dbReference>
<dbReference type="Pfam" id="PF00226">
    <property type="entry name" value="DnaJ"/>
    <property type="match status" value="1"/>
</dbReference>
<organism evidence="3">
    <name type="scientific">Volvox carteri f. nagariensis</name>
    <dbReference type="NCBI Taxonomy" id="3068"/>
    <lineage>
        <taxon>Eukaryota</taxon>
        <taxon>Viridiplantae</taxon>
        <taxon>Chlorophyta</taxon>
        <taxon>core chlorophytes</taxon>
        <taxon>Chlorophyceae</taxon>
        <taxon>CS clade</taxon>
        <taxon>Chlamydomonadales</taxon>
        <taxon>Volvocaceae</taxon>
        <taxon>Volvox</taxon>
    </lineage>
</organism>
<dbReference type="PANTHER" id="PTHR43096:SF58">
    <property type="entry name" value="CHAPERONE DNAJ-DOMAIN SUPERFAMILY PROTEIN"/>
    <property type="match status" value="1"/>
</dbReference>
<dbReference type="eggNOG" id="KOG0715">
    <property type="taxonomic scope" value="Eukaryota"/>
</dbReference>
<dbReference type="Gene3D" id="1.10.287.110">
    <property type="entry name" value="DnaJ domain"/>
    <property type="match status" value="1"/>
</dbReference>
<dbReference type="FunCoup" id="D8TVG8">
    <property type="interactions" value="181"/>
</dbReference>
<dbReference type="OrthoDB" id="537700at2759"/>
<dbReference type="InterPro" id="IPR036869">
    <property type="entry name" value="J_dom_sf"/>
</dbReference>
<dbReference type="EMBL" id="GL378339">
    <property type="protein sequence ID" value="EFJ48455.1"/>
    <property type="molecule type" value="Genomic_DNA"/>
</dbReference>
<dbReference type="GeneID" id="9616661"/>
<feature type="domain" description="J" evidence="1">
    <location>
        <begin position="13"/>
        <end position="75"/>
    </location>
</feature>
<dbReference type="RefSeq" id="XP_002950254.1">
    <property type="nucleotide sequence ID" value="XM_002950208.1"/>
</dbReference>